<dbReference type="InterPro" id="IPR036291">
    <property type="entry name" value="NAD(P)-bd_dom_sf"/>
</dbReference>
<comment type="caution">
    <text evidence="5">The sequence shown here is derived from an EMBL/GenBank/DDBJ whole genome shotgun (WGS) entry which is preliminary data.</text>
</comment>
<sequence length="473" mass="53527">MQELTNKTIKRKTSLPIRVVQFGEGNFLRAFVDWMIDELNQNADLDYGVAVVQPIEQGMVEMMQKQDGLYHLMMKGTLNGKVVNEKKIISCIEQLVNPFKDLDAFFALAITEKLELIISNTTEAGIEFDQDDKPAKNSLAKTFPGKLTQFFYKRFEHFQGDQSKGVGIIPCELIDRNGDQLKAAILNYCRLWSLPAAFGKWIQNANHFGNTLVDRIVPGLPSDSIHEVQRELGYKDNFVVVSEAYHLWVIEASKELQELFPADNYGLNVKYVGDQTPYRLQKVRILNGSHTCMVAIGLLNGLQTIRETIQDEKVGSYIKEMMFEEIIPTIDLPKEEVEQFANDVIERFENPFIRHELADISLNSISKFKVRVLPSIEDYIASNNEAPVKLCTAFATLIQLYTSSLNGEIIGLRDSDEVIAFFTSLVNTGCDVETMVKKVLSNKAFWGKDVSQNNLIVSQVILALERIKNGHTI</sequence>
<dbReference type="Gene3D" id="1.10.1040.10">
    <property type="entry name" value="N-(1-d-carboxylethyl)-l-norvaline Dehydrogenase, domain 2"/>
    <property type="match status" value="1"/>
</dbReference>
<dbReference type="PANTHER" id="PTHR30524:SF0">
    <property type="entry name" value="ALTRONATE OXIDOREDUCTASE-RELATED"/>
    <property type="match status" value="1"/>
</dbReference>
<name>A0ABV8PPY6_9FLAO</name>
<feature type="domain" description="Mannitol dehydrogenase N-terminal" evidence="3">
    <location>
        <begin position="18"/>
        <end position="254"/>
    </location>
</feature>
<dbReference type="EMBL" id="JBHSCL010000009">
    <property type="protein sequence ID" value="MFC4221260.1"/>
    <property type="molecule type" value="Genomic_DNA"/>
</dbReference>
<dbReference type="PANTHER" id="PTHR30524">
    <property type="entry name" value="MANNITOL-1-PHOSPHATE 5-DEHYDROGENASE"/>
    <property type="match status" value="1"/>
</dbReference>
<dbReference type="SUPFAM" id="SSF48179">
    <property type="entry name" value="6-phosphogluconate dehydrogenase C-terminal domain-like"/>
    <property type="match status" value="1"/>
</dbReference>
<keyword evidence="1" id="KW-0560">Oxidoreductase</keyword>
<dbReference type="Proteomes" id="UP001595841">
    <property type="component" value="Unassembled WGS sequence"/>
</dbReference>
<evidence type="ECO:0000259" key="3">
    <source>
        <dbReference type="Pfam" id="PF01232"/>
    </source>
</evidence>
<proteinExistence type="predicted"/>
<keyword evidence="6" id="KW-1185">Reference proteome</keyword>
<dbReference type="PRINTS" id="PR00084">
    <property type="entry name" value="MTLDHDRGNASE"/>
</dbReference>
<evidence type="ECO:0000259" key="4">
    <source>
        <dbReference type="Pfam" id="PF08125"/>
    </source>
</evidence>
<dbReference type="InterPro" id="IPR013118">
    <property type="entry name" value="Mannitol_DH_C"/>
</dbReference>
<evidence type="ECO:0000313" key="6">
    <source>
        <dbReference type="Proteomes" id="UP001595841"/>
    </source>
</evidence>
<dbReference type="InterPro" id="IPR008927">
    <property type="entry name" value="6-PGluconate_DH-like_C_sf"/>
</dbReference>
<evidence type="ECO:0000256" key="1">
    <source>
        <dbReference type="ARBA" id="ARBA00023002"/>
    </source>
</evidence>
<dbReference type="InterPro" id="IPR013131">
    <property type="entry name" value="Mannitol_DH_N"/>
</dbReference>
<dbReference type="Pfam" id="PF01232">
    <property type="entry name" value="Mannitol_dh"/>
    <property type="match status" value="1"/>
</dbReference>
<dbReference type="InterPro" id="IPR013328">
    <property type="entry name" value="6PGD_dom2"/>
</dbReference>
<evidence type="ECO:0000313" key="5">
    <source>
        <dbReference type="EMBL" id="MFC4221260.1"/>
    </source>
</evidence>
<protein>
    <submittedName>
        <fullName evidence="5">Tagaturonate reductase</fullName>
    </submittedName>
</protein>
<dbReference type="SUPFAM" id="SSF51735">
    <property type="entry name" value="NAD(P)-binding Rossmann-fold domains"/>
    <property type="match status" value="1"/>
</dbReference>
<accession>A0ABV8PPY6</accession>
<dbReference type="InterPro" id="IPR000669">
    <property type="entry name" value="Mannitol_DH"/>
</dbReference>
<dbReference type="NCBIfam" id="NF002969">
    <property type="entry name" value="PRK03643.1"/>
    <property type="match status" value="1"/>
</dbReference>
<organism evidence="5 6">
    <name type="scientific">Flagellimonas marina</name>
    <dbReference type="NCBI Taxonomy" id="1775168"/>
    <lineage>
        <taxon>Bacteria</taxon>
        <taxon>Pseudomonadati</taxon>
        <taxon>Bacteroidota</taxon>
        <taxon>Flavobacteriia</taxon>
        <taxon>Flavobacteriales</taxon>
        <taxon>Flavobacteriaceae</taxon>
        <taxon>Flagellimonas</taxon>
    </lineage>
</organism>
<keyword evidence="2" id="KW-0520">NAD</keyword>
<reference evidence="6" key="1">
    <citation type="journal article" date="2019" name="Int. J. Syst. Evol. Microbiol.">
        <title>The Global Catalogue of Microorganisms (GCM) 10K type strain sequencing project: providing services to taxonomists for standard genome sequencing and annotation.</title>
        <authorList>
            <consortium name="The Broad Institute Genomics Platform"/>
            <consortium name="The Broad Institute Genome Sequencing Center for Infectious Disease"/>
            <person name="Wu L."/>
            <person name="Ma J."/>
        </authorList>
    </citation>
    <scope>NUCLEOTIDE SEQUENCE [LARGE SCALE GENOMIC DNA]</scope>
    <source>
        <strain evidence="6">CGMCC 1.15774</strain>
    </source>
</reference>
<evidence type="ECO:0000256" key="2">
    <source>
        <dbReference type="ARBA" id="ARBA00023027"/>
    </source>
</evidence>
<dbReference type="Pfam" id="PF08125">
    <property type="entry name" value="Mannitol_dh_C"/>
    <property type="match status" value="1"/>
</dbReference>
<dbReference type="Gene3D" id="3.40.50.720">
    <property type="entry name" value="NAD(P)-binding Rossmann-like Domain"/>
    <property type="match status" value="1"/>
</dbReference>
<gene>
    <name evidence="5" type="ORF">ACFOWS_14000</name>
</gene>
<dbReference type="RefSeq" id="WP_379765694.1">
    <property type="nucleotide sequence ID" value="NZ_JBHSCL010000009.1"/>
</dbReference>
<feature type="domain" description="Mannitol dehydrogenase C-terminal" evidence="4">
    <location>
        <begin position="276"/>
        <end position="467"/>
    </location>
</feature>